<accession>A0A1J7JRQ5</accession>
<organism evidence="1 2">
    <name type="scientific">Coniochaeta ligniaria NRRL 30616</name>
    <dbReference type="NCBI Taxonomy" id="1408157"/>
    <lineage>
        <taxon>Eukaryota</taxon>
        <taxon>Fungi</taxon>
        <taxon>Dikarya</taxon>
        <taxon>Ascomycota</taxon>
        <taxon>Pezizomycotina</taxon>
        <taxon>Sordariomycetes</taxon>
        <taxon>Sordariomycetidae</taxon>
        <taxon>Coniochaetales</taxon>
        <taxon>Coniochaetaceae</taxon>
        <taxon>Coniochaeta</taxon>
    </lineage>
</organism>
<evidence type="ECO:0008006" key="3">
    <source>
        <dbReference type="Google" id="ProtNLM"/>
    </source>
</evidence>
<reference evidence="1 2" key="1">
    <citation type="submission" date="2016-10" db="EMBL/GenBank/DDBJ databases">
        <title>Draft genome sequence of Coniochaeta ligniaria NRRL30616, a lignocellulolytic fungus for bioabatement of inhibitors in plant biomass hydrolysates.</title>
        <authorList>
            <consortium name="DOE Joint Genome Institute"/>
            <person name="Jimenez D.J."/>
            <person name="Hector R.E."/>
            <person name="Riley R."/>
            <person name="Sun H."/>
            <person name="Grigoriev I.V."/>
            <person name="Van Elsas J.D."/>
            <person name="Nichols N.N."/>
        </authorList>
    </citation>
    <scope>NUCLEOTIDE SEQUENCE [LARGE SCALE GENOMIC DNA]</scope>
    <source>
        <strain evidence="1 2">NRRL 30616</strain>
    </source>
</reference>
<keyword evidence="2" id="KW-1185">Reference proteome</keyword>
<gene>
    <name evidence="1" type="ORF">CONLIGDRAFT_699899</name>
</gene>
<dbReference type="Proteomes" id="UP000182658">
    <property type="component" value="Unassembled WGS sequence"/>
</dbReference>
<dbReference type="STRING" id="1408157.A0A1J7JRQ5"/>
<dbReference type="SUPFAM" id="SSF56112">
    <property type="entry name" value="Protein kinase-like (PK-like)"/>
    <property type="match status" value="1"/>
</dbReference>
<name>A0A1J7JRQ5_9PEZI</name>
<protein>
    <recommendedName>
        <fullName evidence="3">Protein kinase domain-containing protein</fullName>
    </recommendedName>
</protein>
<dbReference type="InterPro" id="IPR011009">
    <property type="entry name" value="Kinase-like_dom_sf"/>
</dbReference>
<sequence>MSATNLQDASMGVVDIFAGDVDGAEVVVEVYGKRVAVSVFSGTSPQQHAVEDRLISLLNLASTVDDDIEYDAAISDILDILEAAGKSVFSQQNLTSAPRPTGLDDLHSVLYPETPNFQLKTVNGIPNLQPIRPSEAYADLGHPDCDAGVDFDLDDALPQYSSKDVLIQEVIVRGGSLVSRVLVNEQDVMLCKAGETGLFDQKLRRELEALRKVEDARAHFVPEIRVPKLRGYVKHAELGCVIGLLRDWIPSGLEPPLDQLDSTDIGLIPSGRRQSWIAQIRQTVDRLHEIGLVWGDGKIHNVVIDRDDNAWLIDFGGGWTRDYVDRDLAGTVAGDKQAIRSIARFLRVDDDN</sequence>
<proteinExistence type="predicted"/>
<dbReference type="Gene3D" id="1.10.510.10">
    <property type="entry name" value="Transferase(Phosphotransferase) domain 1"/>
    <property type="match status" value="1"/>
</dbReference>
<dbReference type="InParanoid" id="A0A1J7JRQ5"/>
<evidence type="ECO:0000313" key="2">
    <source>
        <dbReference type="Proteomes" id="UP000182658"/>
    </source>
</evidence>
<evidence type="ECO:0000313" key="1">
    <source>
        <dbReference type="EMBL" id="OIW30450.1"/>
    </source>
</evidence>
<dbReference type="AlphaFoldDB" id="A0A1J7JRQ5"/>
<dbReference type="EMBL" id="KV875096">
    <property type="protein sequence ID" value="OIW30450.1"/>
    <property type="molecule type" value="Genomic_DNA"/>
</dbReference>
<dbReference type="OrthoDB" id="4062651at2759"/>